<dbReference type="GeneID" id="25339250"/>
<dbReference type="VEuPathDB" id="ToxoDB:EMWEY_00052640"/>
<evidence type="ECO:0000313" key="3">
    <source>
        <dbReference type="Proteomes" id="UP000030763"/>
    </source>
</evidence>
<gene>
    <name evidence="2" type="ORF">EMWEY_00052640</name>
</gene>
<keyword evidence="1" id="KW-1133">Transmembrane helix</keyword>
<keyword evidence="1" id="KW-0472">Membrane</keyword>
<evidence type="ECO:0000256" key="1">
    <source>
        <dbReference type="SAM" id="Phobius"/>
    </source>
</evidence>
<evidence type="ECO:0000313" key="2">
    <source>
        <dbReference type="EMBL" id="CDJ58695.1"/>
    </source>
</evidence>
<protein>
    <submittedName>
        <fullName evidence="2">Uncharacterized protein</fullName>
    </submittedName>
</protein>
<feature type="transmembrane region" description="Helical" evidence="1">
    <location>
        <begin position="20"/>
        <end position="44"/>
    </location>
</feature>
<dbReference type="RefSeq" id="XP_013335343.1">
    <property type="nucleotide sequence ID" value="XM_013479889.1"/>
</dbReference>
<dbReference type="OrthoDB" id="10640588at2759"/>
<sequence length="230" mass="25761">MWRKWYIGVGPENFRPAGDAIFLLTPFVASRLFVFLFFCATAGLHASDFDVWEMDAQKYTWTLLSAGDPKFAPRERHGAVILKESAVRLLSLQVLCPGSGINGMCNGQGECLPSGECACKYVQVVMLQHAYVFQLIRCSRPGFKGMAFRAMPYMNSSITNKYSTSVQAIWRDIVREAGGVRQNAPNRISFVSFTVESINRAYHQCRKSVNCEARRRSTVELALARGQIAL</sequence>
<proteinExistence type="predicted"/>
<accession>U6MAK4</accession>
<reference evidence="2" key="1">
    <citation type="submission" date="2013-10" db="EMBL/GenBank/DDBJ databases">
        <title>Genomic analysis of the causative agents of coccidiosis in chickens.</title>
        <authorList>
            <person name="Reid A.J."/>
            <person name="Blake D."/>
            <person name="Billington K."/>
            <person name="Browne H."/>
            <person name="Dunn M."/>
            <person name="Hung S."/>
            <person name="Kawahara F."/>
            <person name="Miranda-Saavedra D."/>
            <person name="Mourier T."/>
            <person name="Nagra H."/>
            <person name="Otto T.D."/>
            <person name="Rawlings N."/>
            <person name="Sanchez A."/>
            <person name="Sanders M."/>
            <person name="Subramaniam C."/>
            <person name="Tay Y."/>
            <person name="Dear P."/>
            <person name="Doerig C."/>
            <person name="Gruber A."/>
            <person name="Parkinson J."/>
            <person name="Shirley M."/>
            <person name="Wan K.L."/>
            <person name="Berriman M."/>
            <person name="Tomley F."/>
            <person name="Pain A."/>
        </authorList>
    </citation>
    <scope>NUCLEOTIDE SEQUENCE [LARGE SCALE GENOMIC DNA]</scope>
    <source>
        <strain evidence="2">Weybridge</strain>
    </source>
</reference>
<dbReference type="EMBL" id="HG719788">
    <property type="protein sequence ID" value="CDJ58695.1"/>
    <property type="molecule type" value="Genomic_DNA"/>
</dbReference>
<organism evidence="2 3">
    <name type="scientific">Eimeria maxima</name>
    <name type="common">Coccidian parasite</name>
    <dbReference type="NCBI Taxonomy" id="5804"/>
    <lineage>
        <taxon>Eukaryota</taxon>
        <taxon>Sar</taxon>
        <taxon>Alveolata</taxon>
        <taxon>Apicomplexa</taxon>
        <taxon>Conoidasida</taxon>
        <taxon>Coccidia</taxon>
        <taxon>Eucoccidiorida</taxon>
        <taxon>Eimeriorina</taxon>
        <taxon>Eimeriidae</taxon>
        <taxon>Eimeria</taxon>
    </lineage>
</organism>
<keyword evidence="3" id="KW-1185">Reference proteome</keyword>
<keyword evidence="1" id="KW-0812">Transmembrane</keyword>
<reference evidence="2" key="2">
    <citation type="submission" date="2013-10" db="EMBL/GenBank/DDBJ databases">
        <authorList>
            <person name="Aslett M."/>
        </authorList>
    </citation>
    <scope>NUCLEOTIDE SEQUENCE [LARGE SCALE GENOMIC DNA]</scope>
    <source>
        <strain evidence="2">Weybridge</strain>
    </source>
</reference>
<name>U6MAK4_EIMMA</name>
<dbReference type="AlphaFoldDB" id="U6MAK4"/>
<dbReference type="Proteomes" id="UP000030763">
    <property type="component" value="Unassembled WGS sequence"/>
</dbReference>